<dbReference type="EMBL" id="FNHB01000014">
    <property type="protein sequence ID" value="SDN18910.1"/>
    <property type="molecule type" value="Genomic_DNA"/>
</dbReference>
<dbReference type="AlphaFoldDB" id="A0A1G9ZBU2"/>
<keyword evidence="2" id="KW-0234">DNA repair</keyword>
<dbReference type="GO" id="GO:0003690">
    <property type="term" value="F:double-stranded DNA binding"/>
    <property type="evidence" value="ECO:0007669"/>
    <property type="project" value="UniProtKB-UniRule"/>
</dbReference>
<dbReference type="RefSeq" id="WP_092074875.1">
    <property type="nucleotide sequence ID" value="NZ_FNHB01000014.1"/>
</dbReference>
<dbReference type="PANTHER" id="PTHR41251">
    <property type="entry name" value="NON-HOMOLOGOUS END JOINING PROTEIN KU"/>
    <property type="match status" value="1"/>
</dbReference>
<evidence type="ECO:0000313" key="4">
    <source>
        <dbReference type="EMBL" id="SDN18910.1"/>
    </source>
</evidence>
<keyword evidence="2" id="KW-0233">DNA recombination</keyword>
<dbReference type="PANTHER" id="PTHR41251:SF1">
    <property type="entry name" value="NON-HOMOLOGOUS END JOINING PROTEIN KU"/>
    <property type="match status" value="1"/>
</dbReference>
<gene>
    <name evidence="2" type="primary">ku</name>
    <name evidence="4" type="ORF">SAMN04488502_1147</name>
</gene>
<dbReference type="OrthoDB" id="9795084at2"/>
<evidence type="ECO:0000313" key="5">
    <source>
        <dbReference type="Proteomes" id="UP000214880"/>
    </source>
</evidence>
<dbReference type="GO" id="GO:0006310">
    <property type="term" value="P:DNA recombination"/>
    <property type="evidence" value="ECO:0007669"/>
    <property type="project" value="UniProtKB-KW"/>
</dbReference>
<accession>A0A1G9ZBU2</accession>
<comment type="similarity">
    <text evidence="2">Belongs to the prokaryotic Ku family.</text>
</comment>
<dbReference type="GO" id="GO:0006303">
    <property type="term" value="P:double-strand break repair via nonhomologous end joining"/>
    <property type="evidence" value="ECO:0007669"/>
    <property type="project" value="UniProtKB-UniRule"/>
</dbReference>
<organism evidence="4 5">
    <name type="scientific">Dendrosporobacter quercicolus</name>
    <dbReference type="NCBI Taxonomy" id="146817"/>
    <lineage>
        <taxon>Bacteria</taxon>
        <taxon>Bacillati</taxon>
        <taxon>Bacillota</taxon>
        <taxon>Negativicutes</taxon>
        <taxon>Selenomonadales</taxon>
        <taxon>Sporomusaceae</taxon>
        <taxon>Dendrosporobacter</taxon>
    </lineage>
</organism>
<dbReference type="Gene3D" id="2.40.290.10">
    <property type="match status" value="1"/>
</dbReference>
<dbReference type="CDD" id="cd00789">
    <property type="entry name" value="KU_like"/>
    <property type="match status" value="1"/>
</dbReference>
<dbReference type="InterPro" id="IPR016194">
    <property type="entry name" value="SPOC-like_C_dom_sf"/>
</dbReference>
<keyword evidence="2" id="KW-0227">DNA damage</keyword>
<dbReference type="HAMAP" id="MF_01875">
    <property type="entry name" value="Prokaryotic_Ku"/>
    <property type="match status" value="1"/>
</dbReference>
<name>A0A1G9ZBU2_9FIRM</name>
<sequence>MPRPVWSGSISFGLVNVPVKMYNTVRRKTIRFNQLRKSDGCRIRLKKTCAADGAEVTNEQIVKGYEISPDQYVIVTQDDLDALNPKASKTIAIEDFVLSEQINPIYYEQAYYLVPDKSSVKAYMLLLSAMQSANRVAIARLVIRNKEQLTAIRPADNLLTLSTMHFADEMIPHTALDDLPADQSPPDKRELAIAMQLIESLSTDFDHQKYHDDYREKVMEMIEQKAEGQQIVNQPAATQNTKVVDLMAALEASLAAIKKDQPEPAKTRRKKSRAQ</sequence>
<dbReference type="SMART" id="SM00559">
    <property type="entry name" value="Ku78"/>
    <property type="match status" value="1"/>
</dbReference>
<dbReference type="InterPro" id="IPR009187">
    <property type="entry name" value="Prok_Ku"/>
</dbReference>
<dbReference type="NCBIfam" id="TIGR02772">
    <property type="entry name" value="Ku_bact"/>
    <property type="match status" value="1"/>
</dbReference>
<reference evidence="4 5" key="1">
    <citation type="submission" date="2016-10" db="EMBL/GenBank/DDBJ databases">
        <authorList>
            <person name="de Groot N.N."/>
        </authorList>
    </citation>
    <scope>NUCLEOTIDE SEQUENCE [LARGE SCALE GENOMIC DNA]</scope>
    <source>
        <strain evidence="4 5">DSM 1736</strain>
    </source>
</reference>
<dbReference type="InterPro" id="IPR006164">
    <property type="entry name" value="DNA_bd_Ku70/Ku80"/>
</dbReference>
<feature type="domain" description="Ku" evidence="3">
    <location>
        <begin position="53"/>
        <end position="181"/>
    </location>
</feature>
<protein>
    <recommendedName>
        <fullName evidence="2">Non-homologous end joining protein Ku</fullName>
    </recommendedName>
</protein>
<keyword evidence="1 2" id="KW-0238">DNA-binding</keyword>
<dbReference type="STRING" id="146817.SAMN04488502_1147"/>
<comment type="subunit">
    <text evidence="2">Homodimer. Interacts with LigD.</text>
</comment>
<evidence type="ECO:0000259" key="3">
    <source>
        <dbReference type="SMART" id="SM00559"/>
    </source>
</evidence>
<keyword evidence="5" id="KW-1185">Reference proteome</keyword>
<comment type="function">
    <text evidence="2">With LigD forms a non-homologous end joining (NHEJ) DNA repair enzyme, which repairs dsDNA breaks with reduced fidelity. Binds linear dsDNA with 5'- and 3'- overhangs but not closed circular dsDNA nor ssDNA. Recruits and stimulates the ligase activity of LigD.</text>
</comment>
<dbReference type="Pfam" id="PF02735">
    <property type="entry name" value="Ku"/>
    <property type="match status" value="1"/>
</dbReference>
<proteinExistence type="inferred from homology"/>
<dbReference type="Proteomes" id="UP000214880">
    <property type="component" value="Unassembled WGS sequence"/>
</dbReference>
<dbReference type="PIRSF" id="PIRSF006493">
    <property type="entry name" value="Prok_Ku"/>
    <property type="match status" value="1"/>
</dbReference>
<dbReference type="SUPFAM" id="SSF100939">
    <property type="entry name" value="SPOC domain-like"/>
    <property type="match status" value="1"/>
</dbReference>
<evidence type="ECO:0000256" key="2">
    <source>
        <dbReference type="HAMAP-Rule" id="MF_01875"/>
    </source>
</evidence>
<evidence type="ECO:0000256" key="1">
    <source>
        <dbReference type="ARBA" id="ARBA00023125"/>
    </source>
</evidence>